<organism evidence="3 4">
    <name type="scientific">Actinosynnema mirum (strain ATCC 29888 / DSM 43827 / JCM 3225 / NBRC 14064 / NCIMB 13271 / NRRL B-12336 / IMRU 3971 / 101)</name>
    <dbReference type="NCBI Taxonomy" id="446462"/>
    <lineage>
        <taxon>Bacteria</taxon>
        <taxon>Bacillati</taxon>
        <taxon>Actinomycetota</taxon>
        <taxon>Actinomycetes</taxon>
        <taxon>Pseudonocardiales</taxon>
        <taxon>Pseudonocardiaceae</taxon>
        <taxon>Actinosynnema</taxon>
    </lineage>
</organism>
<dbReference type="KEGG" id="ami:Amir_3649"/>
<sequence length="75" mass="8412">MDLHDGRTPDFTEWRKSSRSNPPDNQCVEVSFTTTAVGLRDSKKPDGGVLVFTPDRWAAFRTGLPGHDAHRTSER</sequence>
<dbReference type="Proteomes" id="UP000002213">
    <property type="component" value="Chromosome"/>
</dbReference>
<evidence type="ECO:0000313" key="3">
    <source>
        <dbReference type="EMBL" id="ACU37534.1"/>
    </source>
</evidence>
<dbReference type="EMBL" id="CP001630">
    <property type="protein sequence ID" value="ACU37534.1"/>
    <property type="molecule type" value="Genomic_DNA"/>
</dbReference>
<dbReference type="HOGENOM" id="CLU_131550_2_2_11"/>
<dbReference type="Pfam" id="PF04149">
    <property type="entry name" value="DUF397"/>
    <property type="match status" value="1"/>
</dbReference>
<accession>C6WBW7</accession>
<dbReference type="InterPro" id="IPR007278">
    <property type="entry name" value="DUF397"/>
</dbReference>
<evidence type="ECO:0000259" key="2">
    <source>
        <dbReference type="Pfam" id="PF04149"/>
    </source>
</evidence>
<dbReference type="STRING" id="446462.Amir_3649"/>
<keyword evidence="4" id="KW-1185">Reference proteome</keyword>
<gene>
    <name evidence="3" type="ordered locus">Amir_3649</name>
</gene>
<dbReference type="RefSeq" id="WP_015802422.1">
    <property type="nucleotide sequence ID" value="NC_013093.1"/>
</dbReference>
<evidence type="ECO:0000256" key="1">
    <source>
        <dbReference type="SAM" id="MobiDB-lite"/>
    </source>
</evidence>
<reference evidence="3 4" key="1">
    <citation type="journal article" date="2009" name="Stand. Genomic Sci.">
        <title>Complete genome sequence of Actinosynnema mirum type strain (101).</title>
        <authorList>
            <person name="Land M."/>
            <person name="Lapidus A."/>
            <person name="Mayilraj S."/>
            <person name="Chen F."/>
            <person name="Copeland A."/>
            <person name="Del Rio T.G."/>
            <person name="Nolan M."/>
            <person name="Lucas S."/>
            <person name="Tice H."/>
            <person name="Cheng J.F."/>
            <person name="Chertkov O."/>
            <person name="Bruce D."/>
            <person name="Goodwin L."/>
            <person name="Pitluck S."/>
            <person name="Rohde M."/>
            <person name="Goker M."/>
            <person name="Pati A."/>
            <person name="Ivanova N."/>
            <person name="Mavromatis K."/>
            <person name="Chen A."/>
            <person name="Palaniappan K."/>
            <person name="Hauser L."/>
            <person name="Chang Y.J."/>
            <person name="Jeffries C.C."/>
            <person name="Brettin T."/>
            <person name="Detter J.C."/>
            <person name="Han C."/>
            <person name="Chain P."/>
            <person name="Tindall B.J."/>
            <person name="Bristow J."/>
            <person name="Eisen J.A."/>
            <person name="Markowitz V."/>
            <person name="Hugenholtz P."/>
            <person name="Kyrpides N.C."/>
            <person name="Klenk H.P."/>
        </authorList>
    </citation>
    <scope>NUCLEOTIDE SEQUENCE [LARGE SCALE GENOMIC DNA]</scope>
    <source>
        <strain evidence="4">ATCC 29888 / DSM 43827 / JCM 3225 / NBRC 14064 / NCIMB 13271 / NRRL B-12336 / IMRU 3971 / 101</strain>
    </source>
</reference>
<feature type="compositionally biased region" description="Basic and acidic residues" evidence="1">
    <location>
        <begin position="1"/>
        <end position="16"/>
    </location>
</feature>
<proteinExistence type="predicted"/>
<protein>
    <recommendedName>
        <fullName evidence="2">DUF397 domain-containing protein</fullName>
    </recommendedName>
</protein>
<dbReference type="OrthoDB" id="4299240at2"/>
<name>C6WBW7_ACTMD</name>
<dbReference type="eggNOG" id="ENOG502ZIE5">
    <property type="taxonomic scope" value="Bacteria"/>
</dbReference>
<feature type="region of interest" description="Disordered" evidence="1">
    <location>
        <begin position="1"/>
        <end position="27"/>
    </location>
</feature>
<feature type="domain" description="DUF397" evidence="2">
    <location>
        <begin position="13"/>
        <end position="64"/>
    </location>
</feature>
<evidence type="ECO:0000313" key="4">
    <source>
        <dbReference type="Proteomes" id="UP000002213"/>
    </source>
</evidence>
<dbReference type="AlphaFoldDB" id="C6WBW7"/>